<accession>A0A0N0BJC0</accession>
<keyword evidence="3" id="KW-1185">Reference proteome</keyword>
<evidence type="ECO:0000313" key="2">
    <source>
        <dbReference type="EMBL" id="KOX78714.1"/>
    </source>
</evidence>
<dbReference type="AlphaFoldDB" id="A0A0N0BJC0"/>
<feature type="compositionally biased region" description="Basic residues" evidence="1">
    <location>
        <begin position="18"/>
        <end position="46"/>
    </location>
</feature>
<sequence>MKRVVYEKKDVSFCTLQRQRKAEKHPLHSRNRGIRGREKRGRKTKPSTKCGGVRNSAKFCKLYAAMCNEGEKRNSSLMFRVSPELQQSIASAKAFAYVA</sequence>
<evidence type="ECO:0000313" key="3">
    <source>
        <dbReference type="Proteomes" id="UP000053105"/>
    </source>
</evidence>
<evidence type="ECO:0000256" key="1">
    <source>
        <dbReference type="SAM" id="MobiDB-lite"/>
    </source>
</evidence>
<name>A0A0N0BJC0_9HYME</name>
<dbReference type="EMBL" id="KQ435720">
    <property type="protein sequence ID" value="KOX78714.1"/>
    <property type="molecule type" value="Genomic_DNA"/>
</dbReference>
<reference evidence="2 3" key="1">
    <citation type="submission" date="2015-07" db="EMBL/GenBank/DDBJ databases">
        <title>The genome of Melipona quadrifasciata.</title>
        <authorList>
            <person name="Pan H."/>
            <person name="Kapheim K."/>
        </authorList>
    </citation>
    <scope>NUCLEOTIDE SEQUENCE [LARGE SCALE GENOMIC DNA]</scope>
    <source>
        <strain evidence="2">0111107301</strain>
        <tissue evidence="2">Whole body</tissue>
    </source>
</reference>
<feature type="region of interest" description="Disordered" evidence="1">
    <location>
        <begin position="18"/>
        <end position="50"/>
    </location>
</feature>
<protein>
    <submittedName>
        <fullName evidence="2">Uncharacterized protein</fullName>
    </submittedName>
</protein>
<dbReference type="Proteomes" id="UP000053105">
    <property type="component" value="Unassembled WGS sequence"/>
</dbReference>
<gene>
    <name evidence="2" type="ORF">WN51_07575</name>
</gene>
<organism evidence="2 3">
    <name type="scientific">Melipona quadrifasciata</name>
    <dbReference type="NCBI Taxonomy" id="166423"/>
    <lineage>
        <taxon>Eukaryota</taxon>
        <taxon>Metazoa</taxon>
        <taxon>Ecdysozoa</taxon>
        <taxon>Arthropoda</taxon>
        <taxon>Hexapoda</taxon>
        <taxon>Insecta</taxon>
        <taxon>Pterygota</taxon>
        <taxon>Neoptera</taxon>
        <taxon>Endopterygota</taxon>
        <taxon>Hymenoptera</taxon>
        <taxon>Apocrita</taxon>
        <taxon>Aculeata</taxon>
        <taxon>Apoidea</taxon>
        <taxon>Anthophila</taxon>
        <taxon>Apidae</taxon>
        <taxon>Melipona</taxon>
    </lineage>
</organism>
<proteinExistence type="predicted"/>